<comment type="caution">
    <text evidence="2">The sequence shown here is derived from an EMBL/GenBank/DDBJ whole genome shotgun (WGS) entry which is preliminary data.</text>
</comment>
<dbReference type="RefSeq" id="WP_340331227.1">
    <property type="nucleotide sequence ID" value="NZ_JAZHOF010000008.1"/>
</dbReference>
<gene>
    <name evidence="2" type="ORF">V3328_18690</name>
</gene>
<evidence type="ECO:0000313" key="2">
    <source>
        <dbReference type="EMBL" id="MEJ8573524.1"/>
    </source>
</evidence>
<dbReference type="PANTHER" id="PTHR43135:SF3">
    <property type="entry name" value="ALPHA-D-RIBOSE 1-METHYLPHOSPHONATE 5-TRIPHOSPHATE DIPHOSPHATASE"/>
    <property type="match status" value="1"/>
</dbReference>
<reference evidence="2 3" key="1">
    <citation type="submission" date="2024-02" db="EMBL/GenBank/DDBJ databases">
        <title>Genome analysis and characterization of Microbaculum marinisediminis sp. nov., isolated from marine sediment.</title>
        <authorList>
            <person name="Du Z.-J."/>
            <person name="Ye Y.-Q."/>
            <person name="Zhang Z.-R."/>
            <person name="Yuan S.-M."/>
            <person name="Zhang X.-Y."/>
        </authorList>
    </citation>
    <scope>NUCLEOTIDE SEQUENCE [LARGE SCALE GENOMIC DNA]</scope>
    <source>
        <strain evidence="2 3">SDUM1044001</strain>
    </source>
</reference>
<dbReference type="Gene3D" id="3.20.20.140">
    <property type="entry name" value="Metal-dependent hydrolases"/>
    <property type="match status" value="1"/>
</dbReference>
<sequence>MIGTVAIGGGQLVDGTGADPIANALVLIENGRITYAGKASGASIPTGAKLVEADGASVMPGMFDVHVHISLSAPSSLLQEVTARSVGEAAFEVANNLADTVSGGVTTIRTVSDLAHLDIDAMKSIEKRKIRGPRVYPCGHGLTTTGGHGDIMPCWLSQSHGDISEVVDGPDEIRKGIRRQAKAGAKWIKLFQTGGVVDPHGRLDAEEFLPEEFQAAVDAATLLGLPICVHAHNKPAIMRCIKAGCRSVEHGMHFDEECAEAAKEHGTWLVPTLTVMDRILVHGAQAGIPDFMIENVQERTNKHHEYVKHAYDIGANIACGTDAGSLLTPHGSGGREIVQFVKCGLTPLQAIEVGTRNTAKLLKSEDTGSVEVGKLGDVVVVEGDILTDIRRLEVPGNMRNVMIGGQRVAAGGNPVLN</sequence>
<dbReference type="SUPFAM" id="SSF51338">
    <property type="entry name" value="Composite domain of metallo-dependent hydrolases"/>
    <property type="match status" value="1"/>
</dbReference>
<dbReference type="SUPFAM" id="SSF51556">
    <property type="entry name" value="Metallo-dependent hydrolases"/>
    <property type="match status" value="1"/>
</dbReference>
<dbReference type="Pfam" id="PF01979">
    <property type="entry name" value="Amidohydro_1"/>
    <property type="match status" value="1"/>
</dbReference>
<organism evidence="2 3">
    <name type="scientific">Microbaculum marinum</name>
    <dbReference type="NCBI Taxonomy" id="1764581"/>
    <lineage>
        <taxon>Bacteria</taxon>
        <taxon>Pseudomonadati</taxon>
        <taxon>Pseudomonadota</taxon>
        <taxon>Alphaproteobacteria</taxon>
        <taxon>Hyphomicrobiales</taxon>
        <taxon>Tepidamorphaceae</taxon>
        <taxon>Microbaculum</taxon>
    </lineage>
</organism>
<keyword evidence="3" id="KW-1185">Reference proteome</keyword>
<dbReference type="GO" id="GO:0016810">
    <property type="term" value="F:hydrolase activity, acting on carbon-nitrogen (but not peptide) bonds"/>
    <property type="evidence" value="ECO:0007669"/>
    <property type="project" value="InterPro"/>
</dbReference>
<dbReference type="InterPro" id="IPR051781">
    <property type="entry name" value="Metallo-dep_Hydrolase"/>
</dbReference>
<evidence type="ECO:0000313" key="3">
    <source>
        <dbReference type="Proteomes" id="UP001378188"/>
    </source>
</evidence>
<dbReference type="AlphaFoldDB" id="A0AAW9RIM7"/>
<proteinExistence type="predicted"/>
<dbReference type="InterPro" id="IPR057744">
    <property type="entry name" value="OTAase-like"/>
</dbReference>
<dbReference type="Proteomes" id="UP001378188">
    <property type="component" value="Unassembled WGS sequence"/>
</dbReference>
<dbReference type="CDD" id="cd01299">
    <property type="entry name" value="Met_dep_hydrolase_A"/>
    <property type="match status" value="1"/>
</dbReference>
<dbReference type="EMBL" id="JAZHOF010000008">
    <property type="protein sequence ID" value="MEJ8573524.1"/>
    <property type="molecule type" value="Genomic_DNA"/>
</dbReference>
<feature type="domain" description="Amidohydrolase-related" evidence="1">
    <location>
        <begin position="58"/>
        <end position="408"/>
    </location>
</feature>
<evidence type="ECO:0000259" key="1">
    <source>
        <dbReference type="Pfam" id="PF01979"/>
    </source>
</evidence>
<protein>
    <submittedName>
        <fullName evidence="2">Amidohydrolase family protein</fullName>
    </submittedName>
</protein>
<dbReference type="InterPro" id="IPR006680">
    <property type="entry name" value="Amidohydro-rel"/>
</dbReference>
<name>A0AAW9RIM7_9HYPH</name>
<dbReference type="PANTHER" id="PTHR43135">
    <property type="entry name" value="ALPHA-D-RIBOSE 1-METHYLPHOSPHONATE 5-TRIPHOSPHATE DIPHOSPHATASE"/>
    <property type="match status" value="1"/>
</dbReference>
<dbReference type="InterPro" id="IPR032466">
    <property type="entry name" value="Metal_Hydrolase"/>
</dbReference>
<dbReference type="Gene3D" id="2.30.40.10">
    <property type="entry name" value="Urease, subunit C, domain 1"/>
    <property type="match status" value="1"/>
</dbReference>
<dbReference type="InterPro" id="IPR011059">
    <property type="entry name" value="Metal-dep_hydrolase_composite"/>
</dbReference>
<accession>A0AAW9RIM7</accession>